<dbReference type="EMBL" id="CYRY02044241">
    <property type="protein sequence ID" value="VCX39091.1"/>
    <property type="molecule type" value="Genomic_DNA"/>
</dbReference>
<evidence type="ECO:0000256" key="1">
    <source>
        <dbReference type="SAM" id="MobiDB-lite"/>
    </source>
</evidence>
<dbReference type="Proteomes" id="UP000269945">
    <property type="component" value="Unassembled WGS sequence"/>
</dbReference>
<accession>A0A9X9M8C3</accession>
<feature type="non-terminal residue" evidence="2">
    <location>
        <position position="58"/>
    </location>
</feature>
<evidence type="ECO:0000313" key="2">
    <source>
        <dbReference type="EMBL" id="VCX39091.1"/>
    </source>
</evidence>
<evidence type="ECO:0000313" key="3">
    <source>
        <dbReference type="Proteomes" id="UP000269945"/>
    </source>
</evidence>
<feature type="compositionally biased region" description="Polar residues" evidence="1">
    <location>
        <begin position="1"/>
        <end position="14"/>
    </location>
</feature>
<sequence length="58" mass="6273">MNCTLVWDSGSSEGAQGGKGRAQKSPCHPGSSSIQLWVRLQILSPSLPRLRGERLLLI</sequence>
<keyword evidence="3" id="KW-1185">Reference proteome</keyword>
<protein>
    <submittedName>
        <fullName evidence="2">Uncharacterized protein</fullName>
    </submittedName>
</protein>
<comment type="caution">
    <text evidence="2">The sequence shown here is derived from an EMBL/GenBank/DDBJ whole genome shotgun (WGS) entry which is preliminary data.</text>
</comment>
<reference evidence="2 3" key="1">
    <citation type="submission" date="2018-10" db="EMBL/GenBank/DDBJ databases">
        <authorList>
            <person name="Ekblom R."/>
            <person name="Jareborg N."/>
        </authorList>
    </citation>
    <scope>NUCLEOTIDE SEQUENCE [LARGE SCALE GENOMIC DNA]</scope>
    <source>
        <tissue evidence="2">Muscle</tissue>
    </source>
</reference>
<organism evidence="2 3">
    <name type="scientific">Gulo gulo</name>
    <name type="common">Wolverine</name>
    <name type="synonym">Gluton</name>
    <dbReference type="NCBI Taxonomy" id="48420"/>
    <lineage>
        <taxon>Eukaryota</taxon>
        <taxon>Metazoa</taxon>
        <taxon>Chordata</taxon>
        <taxon>Craniata</taxon>
        <taxon>Vertebrata</taxon>
        <taxon>Euteleostomi</taxon>
        <taxon>Mammalia</taxon>
        <taxon>Eutheria</taxon>
        <taxon>Laurasiatheria</taxon>
        <taxon>Carnivora</taxon>
        <taxon>Caniformia</taxon>
        <taxon>Musteloidea</taxon>
        <taxon>Mustelidae</taxon>
        <taxon>Guloninae</taxon>
        <taxon>Gulo</taxon>
    </lineage>
</organism>
<gene>
    <name evidence="2" type="ORF">BN2614_LOCUS12</name>
</gene>
<name>A0A9X9M8C3_GULGU</name>
<dbReference type="AlphaFoldDB" id="A0A9X9M8C3"/>
<feature type="region of interest" description="Disordered" evidence="1">
    <location>
        <begin position="1"/>
        <end position="31"/>
    </location>
</feature>
<proteinExistence type="predicted"/>